<dbReference type="SUPFAM" id="SSF47473">
    <property type="entry name" value="EF-hand"/>
    <property type="match status" value="1"/>
</dbReference>
<reference evidence="5" key="1">
    <citation type="submission" date="2022-07" db="EMBL/GenBank/DDBJ databases">
        <title>Genome analysis of Parmales, a sister group of diatoms, reveals the evolutionary specialization of diatoms from phago-mixotrophs to photoautotrophs.</title>
        <authorList>
            <person name="Ban H."/>
            <person name="Sato S."/>
            <person name="Yoshikawa S."/>
            <person name="Kazumasa Y."/>
            <person name="Nakamura Y."/>
            <person name="Ichinomiya M."/>
            <person name="Saitoh K."/>
            <person name="Sato N."/>
            <person name="Blanc-Mathieu R."/>
            <person name="Endo H."/>
            <person name="Kuwata A."/>
            <person name="Ogata H."/>
        </authorList>
    </citation>
    <scope>NUCLEOTIDE SEQUENCE</scope>
</reference>
<dbReference type="PROSITE" id="PS50003">
    <property type="entry name" value="PH_DOMAIN"/>
    <property type="match status" value="1"/>
</dbReference>
<dbReference type="SMART" id="SM00054">
    <property type="entry name" value="EFh"/>
    <property type="match status" value="2"/>
</dbReference>
<dbReference type="GO" id="GO:0005509">
    <property type="term" value="F:calcium ion binding"/>
    <property type="evidence" value="ECO:0007669"/>
    <property type="project" value="InterPro"/>
</dbReference>
<feature type="domain" description="EF-hand" evidence="4">
    <location>
        <begin position="135"/>
        <end position="170"/>
    </location>
</feature>
<dbReference type="CDD" id="cd00051">
    <property type="entry name" value="EFh"/>
    <property type="match status" value="2"/>
</dbReference>
<feature type="region of interest" description="Disordered" evidence="2">
    <location>
        <begin position="977"/>
        <end position="1008"/>
    </location>
</feature>
<evidence type="ECO:0000259" key="3">
    <source>
        <dbReference type="PROSITE" id="PS50003"/>
    </source>
</evidence>
<keyword evidence="1" id="KW-0175">Coiled coil</keyword>
<dbReference type="OrthoDB" id="26525at2759"/>
<evidence type="ECO:0008006" key="7">
    <source>
        <dbReference type="Google" id="ProtNLM"/>
    </source>
</evidence>
<dbReference type="Gene3D" id="1.10.238.10">
    <property type="entry name" value="EF-hand"/>
    <property type="match status" value="2"/>
</dbReference>
<dbReference type="Pfam" id="PF00291">
    <property type="entry name" value="PALP"/>
    <property type="match status" value="1"/>
</dbReference>
<feature type="domain" description="PH" evidence="3">
    <location>
        <begin position="1109"/>
        <end position="1222"/>
    </location>
</feature>
<sequence>MTSSSYGSGPSLQRGTSEYSDSDLQRLGIVRVPEGVEKSELESLSQCTLVLGEYVSGDGEVHMSGFSSFLKTIEPAREVMPWEMLDPESLKRSRAVATSMARSARLAMEFAVSKCVDDAMSDSGILRGLQEELMYKKTTLVKAFKKFDIDAQGLLTKEEFRQGLRDSGLDVSEERAGKLMEKFDVSGNSKLACWEFIRMVTAGGEDDSEETKADLPGEVRPPPPAASNLLVKGDEGEVVQAEIIKNLQVDESELLADFKRQLEEDNLKMRKVFSRIADGGKTVTADQFLTGLKELGCTIDKDAAERIVDRYDIDGTGKLKYYEFLRMMNDVHYSEEHYEEHQTTEGLVVEGTGGNTGVGLSMLCASLGYQCYCTMPNNVSVEKQLTMKAYGATIELCDTKFGVKDEGHYTQRAKTIARERGGIHTDQFYNLANSSAHSSKTGPELVSQLDSLGVSDYIFATGAGTGGTIAGIASHIAQADKKPVVLVDFEGSGIKSYLSTGEFTKAPGNTEAEGRSVSRKRFFRLIDSSSDTEPPSVYYCEDDSPDSVVLGRLLLDEAHVALSARNSIGGGSKAMAVIVVKRKGRPTRKFAFEDSSEASTWVSSMKDTMTRYKTRVQYADALDQFQYEIRHALVQAAQDACEWSDAEDDSARGGVAPPALPDLAPAAAPPPPPQDREDNASDGEEEPDDPPAQRDSMYKVDDSEAMRRLKMKWQTKLIEQKSDYGKLVQENRQIIKEKDELEQKFGDLLEEHEETIDDLELREQEIESLKKADSNQHQSNIPGLSGTMTLEHFASLIKSGQLSFVDPTEGLGEEDKHKHSLMERKKTNELRDASSVILHSLGALHRGAIRAELMNMPDDSKYYEHGDDEDWEHFDVQGDMSKQQDKRQESPQTSSKGELPMRDNYRSDNNEDFFTLKPHPKHTIKSGTMQVEVDSDEEDDILGKVLNTFHHRGNKRLTYSKSLVNDQDQALDDFATPYEIDDGDEDSGEYDDGSNNSNSNMDEYGNPLKRAPERYKSFDKSTLLYYFYERHNPTKIHLIPTIMEDYRGDEDTLFLSLATKYKHSMSIWDTIADEIEADEEKAAIVRTKLKGLKVQSLPLQPNNDKAKSDVRHSGWLEKKNRSGPRKYSKRFFKLLQKDPENKNHDSPILNYYTSEKATKAKGTILLAGCTVAEVSVPPKMGSKAKPSYMFELRHPLRTERLLKTTTQGNLQAWMDRINEALYQYQKDCMENDRMDPKAKQRRRSSLNLATLSYKNESDDES</sequence>
<feature type="region of interest" description="Disordered" evidence="2">
    <location>
        <begin position="644"/>
        <end position="701"/>
    </location>
</feature>
<feature type="region of interest" description="Disordered" evidence="2">
    <location>
        <begin position="1"/>
        <end position="20"/>
    </location>
</feature>
<dbReference type="InterPro" id="IPR050214">
    <property type="entry name" value="Cys_Synth/Cystath_Beta-Synth"/>
</dbReference>
<feature type="coiled-coil region" evidence="1">
    <location>
        <begin position="724"/>
        <end position="772"/>
    </location>
</feature>
<evidence type="ECO:0000256" key="1">
    <source>
        <dbReference type="SAM" id="Coils"/>
    </source>
</evidence>
<dbReference type="SUPFAM" id="SSF53686">
    <property type="entry name" value="Tryptophan synthase beta subunit-like PLP-dependent enzymes"/>
    <property type="match status" value="1"/>
</dbReference>
<evidence type="ECO:0000256" key="2">
    <source>
        <dbReference type="SAM" id="MobiDB-lite"/>
    </source>
</evidence>
<dbReference type="PROSITE" id="PS50222">
    <property type="entry name" value="EF_HAND_2"/>
    <property type="match status" value="2"/>
</dbReference>
<feature type="compositionally biased region" description="Polar residues" evidence="2">
    <location>
        <begin position="1"/>
        <end position="19"/>
    </location>
</feature>
<dbReference type="Proteomes" id="UP001165082">
    <property type="component" value="Unassembled WGS sequence"/>
</dbReference>
<dbReference type="InterPro" id="IPR002048">
    <property type="entry name" value="EF_hand_dom"/>
</dbReference>
<dbReference type="InterPro" id="IPR011993">
    <property type="entry name" value="PH-like_dom_sf"/>
</dbReference>
<dbReference type="EMBL" id="BRXZ01000736">
    <property type="protein sequence ID" value="GMH52372.1"/>
    <property type="molecule type" value="Genomic_DNA"/>
</dbReference>
<dbReference type="InterPro" id="IPR001849">
    <property type="entry name" value="PH_domain"/>
</dbReference>
<feature type="compositionally biased region" description="Acidic residues" evidence="2">
    <location>
        <begin position="979"/>
        <end position="992"/>
    </location>
</feature>
<feature type="compositionally biased region" description="Acidic residues" evidence="2">
    <location>
        <begin position="680"/>
        <end position="689"/>
    </location>
</feature>
<feature type="region of interest" description="Disordered" evidence="2">
    <location>
        <begin position="205"/>
        <end position="224"/>
    </location>
</feature>
<proteinExistence type="predicted"/>
<feature type="region of interest" description="Disordered" evidence="2">
    <location>
        <begin position="1232"/>
        <end position="1261"/>
    </location>
</feature>
<evidence type="ECO:0000313" key="5">
    <source>
        <dbReference type="EMBL" id="GMH52372.1"/>
    </source>
</evidence>
<dbReference type="SMART" id="SM00233">
    <property type="entry name" value="PH"/>
    <property type="match status" value="2"/>
</dbReference>
<dbReference type="InterPro" id="IPR036052">
    <property type="entry name" value="TrpB-like_PALP_sf"/>
</dbReference>
<keyword evidence="6" id="KW-1185">Reference proteome</keyword>
<feature type="domain" description="EF-hand" evidence="4">
    <location>
        <begin position="299"/>
        <end position="334"/>
    </location>
</feature>
<dbReference type="PANTHER" id="PTHR10314">
    <property type="entry name" value="CYSTATHIONINE BETA-SYNTHASE"/>
    <property type="match status" value="1"/>
</dbReference>
<comment type="caution">
    <text evidence="5">The sequence shown here is derived from an EMBL/GenBank/DDBJ whole genome shotgun (WGS) entry which is preliminary data.</text>
</comment>
<organism evidence="5 6">
    <name type="scientific">Triparma retinervis</name>
    <dbReference type="NCBI Taxonomy" id="2557542"/>
    <lineage>
        <taxon>Eukaryota</taxon>
        <taxon>Sar</taxon>
        <taxon>Stramenopiles</taxon>
        <taxon>Ochrophyta</taxon>
        <taxon>Bolidophyceae</taxon>
        <taxon>Parmales</taxon>
        <taxon>Triparmaceae</taxon>
        <taxon>Triparma</taxon>
    </lineage>
</organism>
<evidence type="ECO:0000313" key="6">
    <source>
        <dbReference type="Proteomes" id="UP001165082"/>
    </source>
</evidence>
<dbReference type="Gene3D" id="3.40.50.1100">
    <property type="match status" value="2"/>
</dbReference>
<feature type="region of interest" description="Disordered" evidence="2">
    <location>
        <begin position="878"/>
        <end position="931"/>
    </location>
</feature>
<feature type="compositionally biased region" description="Polar residues" evidence="2">
    <location>
        <begin position="1245"/>
        <end position="1254"/>
    </location>
</feature>
<protein>
    <recommendedName>
        <fullName evidence="7">Calmodulin</fullName>
    </recommendedName>
</protein>
<evidence type="ECO:0000259" key="4">
    <source>
        <dbReference type="PROSITE" id="PS50222"/>
    </source>
</evidence>
<feature type="compositionally biased region" description="Basic and acidic residues" evidence="2">
    <location>
        <begin position="899"/>
        <end position="909"/>
    </location>
</feature>
<dbReference type="Pfam" id="PF00169">
    <property type="entry name" value="PH"/>
    <property type="match status" value="1"/>
</dbReference>
<name>A0A9W6ZJC7_9STRA</name>
<dbReference type="InterPro" id="IPR011992">
    <property type="entry name" value="EF-hand-dom_pair"/>
</dbReference>
<dbReference type="AlphaFoldDB" id="A0A9W6ZJC7"/>
<dbReference type="SUPFAM" id="SSF50729">
    <property type="entry name" value="PH domain-like"/>
    <property type="match status" value="1"/>
</dbReference>
<dbReference type="InterPro" id="IPR001926">
    <property type="entry name" value="TrpB-like_PALP"/>
</dbReference>
<accession>A0A9W6ZJC7</accession>
<feature type="compositionally biased region" description="Low complexity" evidence="2">
    <location>
        <begin position="993"/>
        <end position="1003"/>
    </location>
</feature>
<dbReference type="Gene3D" id="2.30.29.30">
    <property type="entry name" value="Pleckstrin-homology domain (PH domain)/Phosphotyrosine-binding domain (PTB)"/>
    <property type="match status" value="1"/>
</dbReference>
<gene>
    <name evidence="5" type="ORF">TrRE_jg5644</name>
</gene>